<dbReference type="Gene3D" id="2.40.10.10">
    <property type="entry name" value="Trypsin-like serine proteases"/>
    <property type="match status" value="2"/>
</dbReference>
<dbReference type="GO" id="GO:0006508">
    <property type="term" value="P:proteolysis"/>
    <property type="evidence" value="ECO:0007669"/>
    <property type="project" value="UniProtKB-KW"/>
</dbReference>
<dbReference type="SUPFAM" id="SSF50156">
    <property type="entry name" value="PDZ domain-like"/>
    <property type="match status" value="1"/>
</dbReference>
<evidence type="ECO:0000259" key="5">
    <source>
        <dbReference type="PROSITE" id="PS50106"/>
    </source>
</evidence>
<dbReference type="PRINTS" id="PR00834">
    <property type="entry name" value="PROTEASES2C"/>
</dbReference>
<dbReference type="Proteomes" id="UP000714817">
    <property type="component" value="Unassembled WGS sequence"/>
</dbReference>
<evidence type="ECO:0000256" key="4">
    <source>
        <dbReference type="SAM" id="Phobius"/>
    </source>
</evidence>
<dbReference type="Pfam" id="PF13180">
    <property type="entry name" value="PDZ_2"/>
    <property type="match status" value="1"/>
</dbReference>
<dbReference type="SUPFAM" id="SSF50494">
    <property type="entry name" value="Trypsin-like serine proteases"/>
    <property type="match status" value="1"/>
</dbReference>
<dbReference type="PROSITE" id="PS50106">
    <property type="entry name" value="PDZ"/>
    <property type="match status" value="1"/>
</dbReference>
<sequence>MEQGFISRIIGNSKRFIKGFFWFGAFLSIVLAAFFYNRSAQKSDHDLEVPARQKIILQNKDVEEESALIQMIDKVSPSVVSIVVKTTGFDIFNGSYSVEDGIGTGFIVDEKGLIVTNDHVVDSVKSNYAVVTSDGTTYDVKRISKDPYADLAILEIDASGLPVVELGDSSILRLGQTAVAIGNALGTYDNTVTSGVVSGIARQVVASLGFGDSKTYEDVIQTDAALNPGNSGGPLLNLEGQVIGINVATIWGAENIGFAIPVNTLKPLLEVYMSEGRLIRPYLGVSYNMVSKNLAELRDLPEGAFILSVSPNSPAEEGGLRRGDIIIKIDDVNITESSTLSAVIANKRVGDKLTIRVVREDEELEISVVLAEFPDTSVFE</sequence>
<keyword evidence="4" id="KW-1133">Transmembrane helix</keyword>
<dbReference type="SMART" id="SM00228">
    <property type="entry name" value="PDZ"/>
    <property type="match status" value="1"/>
</dbReference>
<protein>
    <submittedName>
        <fullName evidence="6">Trypsin-like peptidase domain-containing protein</fullName>
    </submittedName>
</protein>
<proteinExistence type="inferred from homology"/>
<reference evidence="6" key="1">
    <citation type="submission" date="2020-04" db="EMBL/GenBank/DDBJ databases">
        <authorList>
            <person name="Zhang T."/>
        </authorList>
    </citation>
    <scope>NUCLEOTIDE SEQUENCE</scope>
    <source>
        <strain evidence="6">HKST-UBA80</strain>
    </source>
</reference>
<name>A0A955IVS4_UNCKA</name>
<dbReference type="InterPro" id="IPR036034">
    <property type="entry name" value="PDZ_sf"/>
</dbReference>
<feature type="transmembrane region" description="Helical" evidence="4">
    <location>
        <begin position="20"/>
        <end position="36"/>
    </location>
</feature>
<dbReference type="PANTHER" id="PTHR43343">
    <property type="entry name" value="PEPTIDASE S12"/>
    <property type="match status" value="1"/>
</dbReference>
<dbReference type="InterPro" id="IPR051201">
    <property type="entry name" value="Chloro_Bact_Ser_Proteases"/>
</dbReference>
<dbReference type="InterPro" id="IPR043504">
    <property type="entry name" value="Peptidase_S1_PA_chymotrypsin"/>
</dbReference>
<evidence type="ECO:0000313" key="7">
    <source>
        <dbReference type="Proteomes" id="UP000714817"/>
    </source>
</evidence>
<organism evidence="6 7">
    <name type="scientific">candidate division WWE3 bacterium</name>
    <dbReference type="NCBI Taxonomy" id="2053526"/>
    <lineage>
        <taxon>Bacteria</taxon>
        <taxon>Katanobacteria</taxon>
    </lineage>
</organism>
<comment type="caution">
    <text evidence="6">The sequence shown here is derived from an EMBL/GenBank/DDBJ whole genome shotgun (WGS) entry which is preliminary data.</text>
</comment>
<keyword evidence="3" id="KW-0378">Hydrolase</keyword>
<accession>A0A955IVS4</accession>
<dbReference type="InterPro" id="IPR009003">
    <property type="entry name" value="Peptidase_S1_PA"/>
</dbReference>
<keyword evidence="4" id="KW-0812">Transmembrane</keyword>
<comment type="similarity">
    <text evidence="1">Belongs to the peptidase S1C family.</text>
</comment>
<feature type="domain" description="PDZ" evidence="5">
    <location>
        <begin position="268"/>
        <end position="361"/>
    </location>
</feature>
<evidence type="ECO:0000256" key="1">
    <source>
        <dbReference type="ARBA" id="ARBA00010541"/>
    </source>
</evidence>
<evidence type="ECO:0000256" key="2">
    <source>
        <dbReference type="ARBA" id="ARBA00022670"/>
    </source>
</evidence>
<keyword evidence="4" id="KW-0472">Membrane</keyword>
<evidence type="ECO:0000313" key="6">
    <source>
        <dbReference type="EMBL" id="MCA9301953.1"/>
    </source>
</evidence>
<dbReference type="PANTHER" id="PTHR43343:SF3">
    <property type="entry name" value="PROTEASE DO-LIKE 8, CHLOROPLASTIC"/>
    <property type="match status" value="1"/>
</dbReference>
<reference evidence="6" key="2">
    <citation type="journal article" date="2021" name="Microbiome">
        <title>Successional dynamics and alternative stable states in a saline activated sludge microbial community over 9 years.</title>
        <authorList>
            <person name="Wang Y."/>
            <person name="Ye J."/>
            <person name="Ju F."/>
            <person name="Liu L."/>
            <person name="Boyd J.A."/>
            <person name="Deng Y."/>
            <person name="Parks D.H."/>
            <person name="Jiang X."/>
            <person name="Yin X."/>
            <person name="Woodcroft B.J."/>
            <person name="Tyson G.W."/>
            <person name="Hugenholtz P."/>
            <person name="Polz M.F."/>
            <person name="Zhang T."/>
        </authorList>
    </citation>
    <scope>NUCLEOTIDE SEQUENCE</scope>
    <source>
        <strain evidence="6">HKST-UBA80</strain>
    </source>
</reference>
<dbReference type="InterPro" id="IPR001478">
    <property type="entry name" value="PDZ"/>
</dbReference>
<evidence type="ECO:0000256" key="3">
    <source>
        <dbReference type="ARBA" id="ARBA00022801"/>
    </source>
</evidence>
<dbReference type="InterPro" id="IPR001940">
    <property type="entry name" value="Peptidase_S1C"/>
</dbReference>
<gene>
    <name evidence="6" type="ORF">KDA10_01115</name>
</gene>
<dbReference type="Pfam" id="PF13365">
    <property type="entry name" value="Trypsin_2"/>
    <property type="match status" value="1"/>
</dbReference>
<dbReference type="AlphaFoldDB" id="A0A955IVS4"/>
<dbReference type="GO" id="GO:0004252">
    <property type="term" value="F:serine-type endopeptidase activity"/>
    <property type="evidence" value="ECO:0007669"/>
    <property type="project" value="InterPro"/>
</dbReference>
<dbReference type="Gene3D" id="2.30.42.10">
    <property type="match status" value="1"/>
</dbReference>
<keyword evidence="2" id="KW-0645">Protease</keyword>
<dbReference type="EMBL" id="JAGQNY010000004">
    <property type="protein sequence ID" value="MCA9301953.1"/>
    <property type="molecule type" value="Genomic_DNA"/>
</dbReference>